<dbReference type="EMBL" id="BMVO01000004">
    <property type="protein sequence ID" value="GHA96500.1"/>
    <property type="molecule type" value="Genomic_DNA"/>
</dbReference>
<name>A0ABQ3DPU5_9ACTN</name>
<evidence type="ECO:0000313" key="1">
    <source>
        <dbReference type="EMBL" id="GHA96500.1"/>
    </source>
</evidence>
<evidence type="ECO:0000313" key="2">
    <source>
        <dbReference type="Proteomes" id="UP000599437"/>
    </source>
</evidence>
<accession>A0ABQ3DPU5</accession>
<keyword evidence="2" id="KW-1185">Reference proteome</keyword>
<proteinExistence type="predicted"/>
<organism evidence="1 2">
    <name type="scientific">Streptomyces chryseus</name>
    <dbReference type="NCBI Taxonomy" id="68186"/>
    <lineage>
        <taxon>Bacteria</taxon>
        <taxon>Bacillati</taxon>
        <taxon>Actinomycetota</taxon>
        <taxon>Actinomycetes</taxon>
        <taxon>Kitasatosporales</taxon>
        <taxon>Streptomycetaceae</taxon>
        <taxon>Streptomyces</taxon>
    </lineage>
</organism>
<reference evidence="2" key="1">
    <citation type="journal article" date="2019" name="Int. J. Syst. Evol. Microbiol.">
        <title>The Global Catalogue of Microorganisms (GCM) 10K type strain sequencing project: providing services to taxonomists for standard genome sequencing and annotation.</title>
        <authorList>
            <consortium name="The Broad Institute Genomics Platform"/>
            <consortium name="The Broad Institute Genome Sequencing Center for Infectious Disease"/>
            <person name="Wu L."/>
            <person name="Ma J."/>
        </authorList>
    </citation>
    <scope>NUCLEOTIDE SEQUENCE [LARGE SCALE GENOMIC DNA]</scope>
    <source>
        <strain evidence="2">JCM 4737</strain>
    </source>
</reference>
<comment type="caution">
    <text evidence="1">The sequence shown here is derived from an EMBL/GenBank/DDBJ whole genome shotgun (WGS) entry which is preliminary data.</text>
</comment>
<gene>
    <name evidence="1" type="ORF">GCM10010346_19090</name>
</gene>
<dbReference type="Proteomes" id="UP000599437">
    <property type="component" value="Unassembled WGS sequence"/>
</dbReference>
<protein>
    <submittedName>
        <fullName evidence="1">Uncharacterized protein</fullName>
    </submittedName>
</protein>
<dbReference type="RefSeq" id="WP_138893834.1">
    <property type="nucleotide sequence ID" value="NZ_BMVO01000004.1"/>
</dbReference>
<sequence>MTTYVISIPGTFLRDVPDEARTALVRHLRPADPQHTSLGQSEDLDILTVNDNGTFSIHLEVDADDSRSAEAHAKEVAATALRNAGLTEKDAPLGPTAVTGIDT</sequence>